<evidence type="ECO:0000259" key="4">
    <source>
        <dbReference type="PROSITE" id="PS52039"/>
    </source>
</evidence>
<dbReference type="Gene3D" id="1.10.460.10">
    <property type="entry name" value="Topoisomerase I, domain 2"/>
    <property type="match status" value="1"/>
</dbReference>
<dbReference type="Pfam" id="PF13368">
    <property type="entry name" value="Toprim_C_rpt"/>
    <property type="match status" value="1"/>
</dbReference>
<keyword evidence="5" id="KW-1185">Reference proteome</keyword>
<dbReference type="OrthoDB" id="430051at2759"/>
<reference evidence="6" key="1">
    <citation type="submission" date="2025-08" db="UniProtKB">
        <authorList>
            <consortium name="RefSeq"/>
        </authorList>
    </citation>
    <scope>IDENTIFICATION</scope>
    <source>
        <tissue evidence="6">Young leaves</tissue>
    </source>
</reference>
<protein>
    <submittedName>
        <fullName evidence="6">Uncharacterized protein LOC111481040 isoform X1</fullName>
    </submittedName>
</protein>
<dbReference type="InterPro" id="IPR000380">
    <property type="entry name" value="Topo_IA"/>
</dbReference>
<dbReference type="InterPro" id="IPR025589">
    <property type="entry name" value="Toprim_C_rpt"/>
</dbReference>
<accession>A0A6J1J1N3</accession>
<dbReference type="GO" id="GO:0003917">
    <property type="term" value="F:DNA topoisomerase type I (single strand cut, ATP-independent) activity"/>
    <property type="evidence" value="ECO:0007669"/>
    <property type="project" value="InterPro"/>
</dbReference>
<dbReference type="InterPro" id="IPR013497">
    <property type="entry name" value="Topo_IA_cen"/>
</dbReference>
<dbReference type="GO" id="GO:0006265">
    <property type="term" value="P:DNA topological change"/>
    <property type="evidence" value="ECO:0007669"/>
    <property type="project" value="InterPro"/>
</dbReference>
<feature type="domain" description="Topo IA-type catalytic" evidence="4">
    <location>
        <begin position="1"/>
        <end position="219"/>
    </location>
</feature>
<keyword evidence="2" id="KW-0238">DNA-binding</keyword>
<dbReference type="GeneID" id="111481040"/>
<dbReference type="Pfam" id="PF01131">
    <property type="entry name" value="Topoisom_bac"/>
    <property type="match status" value="1"/>
</dbReference>
<evidence type="ECO:0000256" key="1">
    <source>
        <dbReference type="ARBA" id="ARBA00023029"/>
    </source>
</evidence>
<gene>
    <name evidence="6" type="primary">LOC111481040</name>
</gene>
<organism evidence="5 6">
    <name type="scientific">Cucurbita maxima</name>
    <name type="common">Pumpkin</name>
    <name type="synonym">Winter squash</name>
    <dbReference type="NCBI Taxonomy" id="3661"/>
    <lineage>
        <taxon>Eukaryota</taxon>
        <taxon>Viridiplantae</taxon>
        <taxon>Streptophyta</taxon>
        <taxon>Embryophyta</taxon>
        <taxon>Tracheophyta</taxon>
        <taxon>Spermatophyta</taxon>
        <taxon>Magnoliopsida</taxon>
        <taxon>eudicotyledons</taxon>
        <taxon>Gunneridae</taxon>
        <taxon>Pentapetalae</taxon>
        <taxon>rosids</taxon>
        <taxon>fabids</taxon>
        <taxon>Cucurbitales</taxon>
        <taxon>Cucurbitaceae</taxon>
        <taxon>Cucurbiteae</taxon>
        <taxon>Cucurbita</taxon>
    </lineage>
</organism>
<dbReference type="KEGG" id="cmax:111481040"/>
<proteinExistence type="predicted"/>
<dbReference type="InterPro" id="IPR023405">
    <property type="entry name" value="Topo_IA_core_domain"/>
</dbReference>
<evidence type="ECO:0000313" key="6">
    <source>
        <dbReference type="RefSeq" id="XP_022982095.1"/>
    </source>
</evidence>
<keyword evidence="1" id="KW-0799">Topoisomerase</keyword>
<dbReference type="Proteomes" id="UP000504608">
    <property type="component" value="Unplaced"/>
</dbReference>
<dbReference type="PROSITE" id="PS52039">
    <property type="entry name" value="TOPO_IA_2"/>
    <property type="match status" value="1"/>
</dbReference>
<dbReference type="GO" id="GO:0003677">
    <property type="term" value="F:DNA binding"/>
    <property type="evidence" value="ECO:0007669"/>
    <property type="project" value="UniProtKB-KW"/>
</dbReference>
<name>A0A6J1J1N3_CUCMA</name>
<dbReference type="AlphaFoldDB" id="A0A6J1J1N3"/>
<dbReference type="RefSeq" id="XP_022982095.1">
    <property type="nucleotide sequence ID" value="XM_023126327.1"/>
</dbReference>
<dbReference type="PANTHER" id="PTHR42785">
    <property type="entry name" value="DNA TOPOISOMERASE, TYPE IA, CORE"/>
    <property type="match status" value="1"/>
</dbReference>
<dbReference type="InterPro" id="IPR013824">
    <property type="entry name" value="Topo_IA_cen_sub1"/>
</dbReference>
<dbReference type="SUPFAM" id="SSF56712">
    <property type="entry name" value="Prokaryotic type I DNA topoisomerase"/>
    <property type="match status" value="1"/>
</dbReference>
<dbReference type="SMART" id="SM00437">
    <property type="entry name" value="TOP1Ac"/>
    <property type="match status" value="1"/>
</dbReference>
<evidence type="ECO:0000256" key="3">
    <source>
        <dbReference type="ARBA" id="ARBA00023235"/>
    </source>
</evidence>
<sequence length="237" mass="26539">MPLLPLYFSTTPSVSSSRLGSFMAKIQVDSGLADESIICLSTCSKVQFRGFQEVFEDPEAGSVRHKEHEENGRDELFRILNELKPGDQLSLGAVELKQHFTQPPPRYSEGTLVKRMEELGIGRPSTYASTLKVLQDRNYVLVKSRVLHPEFRGRMIKDVDSITLEGHHPKDGQPVILKIAKAGFTIRHRHTMASLPKNLKPSDIDLDKALKLLSGKDVRRSGRLKSKPKVEEAVDAL</sequence>
<dbReference type="PANTHER" id="PTHR42785:SF1">
    <property type="entry name" value="DNA TOPOISOMERASE"/>
    <property type="match status" value="1"/>
</dbReference>
<evidence type="ECO:0000313" key="5">
    <source>
        <dbReference type="Proteomes" id="UP000504608"/>
    </source>
</evidence>
<evidence type="ECO:0000256" key="2">
    <source>
        <dbReference type="ARBA" id="ARBA00023125"/>
    </source>
</evidence>
<keyword evidence="3" id="KW-0413">Isomerase</keyword>
<dbReference type="InterPro" id="IPR003602">
    <property type="entry name" value="Topo_IA_DNA-bd_dom"/>
</dbReference>